<proteinExistence type="predicted"/>
<dbReference type="EMBL" id="LAZR01021489">
    <property type="protein sequence ID" value="KKL85144.1"/>
    <property type="molecule type" value="Genomic_DNA"/>
</dbReference>
<evidence type="ECO:0000256" key="1">
    <source>
        <dbReference type="SAM" id="MobiDB-lite"/>
    </source>
</evidence>
<organism evidence="2">
    <name type="scientific">marine sediment metagenome</name>
    <dbReference type="NCBI Taxonomy" id="412755"/>
    <lineage>
        <taxon>unclassified sequences</taxon>
        <taxon>metagenomes</taxon>
        <taxon>ecological metagenomes</taxon>
    </lineage>
</organism>
<accession>A0A0F9FFH2</accession>
<comment type="caution">
    <text evidence="2">The sequence shown here is derived from an EMBL/GenBank/DDBJ whole genome shotgun (WGS) entry which is preliminary data.</text>
</comment>
<gene>
    <name evidence="2" type="ORF">LCGC14_1957690</name>
</gene>
<feature type="compositionally biased region" description="Basic and acidic residues" evidence="1">
    <location>
        <begin position="71"/>
        <end position="93"/>
    </location>
</feature>
<name>A0A0F9FFH2_9ZZZZ</name>
<protein>
    <submittedName>
        <fullName evidence="2">Uncharacterized protein</fullName>
    </submittedName>
</protein>
<reference evidence="2" key="1">
    <citation type="journal article" date="2015" name="Nature">
        <title>Complex archaea that bridge the gap between prokaryotes and eukaryotes.</title>
        <authorList>
            <person name="Spang A."/>
            <person name="Saw J.H."/>
            <person name="Jorgensen S.L."/>
            <person name="Zaremba-Niedzwiedzka K."/>
            <person name="Martijn J."/>
            <person name="Lind A.E."/>
            <person name="van Eijk R."/>
            <person name="Schleper C."/>
            <person name="Guy L."/>
            <person name="Ettema T.J."/>
        </authorList>
    </citation>
    <scope>NUCLEOTIDE SEQUENCE</scope>
</reference>
<evidence type="ECO:0000313" key="2">
    <source>
        <dbReference type="EMBL" id="KKL85144.1"/>
    </source>
</evidence>
<feature type="compositionally biased region" description="Polar residues" evidence="1">
    <location>
        <begin position="55"/>
        <end position="68"/>
    </location>
</feature>
<sequence length="256" mass="26572">MVNTALATLGKKKVSAKGKFTAQTLVRGRVTEQDKRSAAATQAQKETTLRRPDSDISSGNSEVQSAQAPDQLDREAQQRRVEEVHRESVERQKLDKPGGWRNVVDVLKIALNPFSKSRISASTGSEGVDAALGAIANNPFTAAGLVTGVGGLVRGAASGIAAVTARTAVAQAGKIGTTGFYKVSVKQLGKKGVAQTMATNTATKKATASFLTKAVGAVKDPQFVIGGLMATIGSQSFTTSAPSSVVCQLSMKLSPR</sequence>
<feature type="region of interest" description="Disordered" evidence="1">
    <location>
        <begin position="28"/>
        <end position="93"/>
    </location>
</feature>
<dbReference type="AlphaFoldDB" id="A0A0F9FFH2"/>